<name>A0A6I1FEM8_9BACI</name>
<dbReference type="EMBL" id="WEIO01000006">
    <property type="protein sequence ID" value="KAB7706307.1"/>
    <property type="molecule type" value="Genomic_DNA"/>
</dbReference>
<keyword evidence="3" id="KW-0808">Transferase</keyword>
<dbReference type="PANTHER" id="PTHR31435:SF10">
    <property type="entry name" value="BSR4717 PROTEIN"/>
    <property type="match status" value="1"/>
</dbReference>
<dbReference type="CDD" id="cd04301">
    <property type="entry name" value="NAT_SF"/>
    <property type="match status" value="1"/>
</dbReference>
<accession>A0A6I1FEM8</accession>
<dbReference type="Gene3D" id="3.40.630.30">
    <property type="match status" value="1"/>
</dbReference>
<gene>
    <name evidence="3" type="ORF">F9802_11515</name>
</gene>
<comment type="caution">
    <text evidence="3">The sequence shown here is derived from an EMBL/GenBank/DDBJ whole genome shotgun (WGS) entry which is preliminary data.</text>
</comment>
<dbReference type="Proteomes" id="UP000429595">
    <property type="component" value="Unassembled WGS sequence"/>
</dbReference>
<dbReference type="InterPro" id="IPR045057">
    <property type="entry name" value="Gcn5-rel_NAT"/>
</dbReference>
<dbReference type="SUPFAM" id="SSF55729">
    <property type="entry name" value="Acyl-CoA N-acyltransferases (Nat)"/>
    <property type="match status" value="1"/>
</dbReference>
<dbReference type="GO" id="GO:0016747">
    <property type="term" value="F:acyltransferase activity, transferring groups other than amino-acyl groups"/>
    <property type="evidence" value="ECO:0007669"/>
    <property type="project" value="InterPro"/>
</dbReference>
<dbReference type="InterPro" id="IPR031165">
    <property type="entry name" value="GNAT_YJDJ"/>
</dbReference>
<dbReference type="PROSITE" id="PS51186">
    <property type="entry name" value="GNAT"/>
    <property type="match status" value="1"/>
</dbReference>
<dbReference type="InterPro" id="IPR016181">
    <property type="entry name" value="Acyl_CoA_acyltransferase"/>
</dbReference>
<protein>
    <submittedName>
        <fullName evidence="3">GNAT family N-acetyltransferase</fullName>
    </submittedName>
</protein>
<dbReference type="AlphaFoldDB" id="A0A6I1FEM8"/>
<keyword evidence="4" id="KW-1185">Reference proteome</keyword>
<organism evidence="3 4">
    <name type="scientific">Bacillus aerolatus</name>
    <dbReference type="NCBI Taxonomy" id="2653354"/>
    <lineage>
        <taxon>Bacteria</taxon>
        <taxon>Bacillati</taxon>
        <taxon>Bacillota</taxon>
        <taxon>Bacilli</taxon>
        <taxon>Bacillales</taxon>
        <taxon>Bacillaceae</taxon>
        <taxon>Bacillus</taxon>
    </lineage>
</organism>
<feature type="domain" description="N-acetyltransferase" evidence="2">
    <location>
        <begin position="2"/>
        <end position="89"/>
    </location>
</feature>
<dbReference type="InterPro" id="IPR000182">
    <property type="entry name" value="GNAT_dom"/>
</dbReference>
<sequence>MDVKHENGRFFVEKNGETMAELSYVPAGAEQIEVNHTFVSDELRGQGVGGQLINEAVSYAREQNKKIVPTCSYAKAKLEKNSDYIDVLAKNK</sequence>
<dbReference type="RefSeq" id="WP_152152275.1">
    <property type="nucleotide sequence ID" value="NZ_WEIO01000006.1"/>
</dbReference>
<reference evidence="3 4" key="1">
    <citation type="submission" date="2019-10" db="EMBL/GenBank/DDBJ databases">
        <title>Bacillus aerolatum sp. nov., isolated from bioaerosol of sport playgrounds.</title>
        <authorList>
            <person name="Chen P."/>
            <person name="Zhang G."/>
        </authorList>
    </citation>
    <scope>NUCLEOTIDE SEQUENCE [LARGE SCALE GENOMIC DNA]</scope>
    <source>
        <strain evidence="3 4">CX253</strain>
    </source>
</reference>
<evidence type="ECO:0000259" key="2">
    <source>
        <dbReference type="PROSITE" id="PS51729"/>
    </source>
</evidence>
<proteinExistence type="predicted"/>
<evidence type="ECO:0000259" key="1">
    <source>
        <dbReference type="PROSITE" id="PS51186"/>
    </source>
</evidence>
<evidence type="ECO:0000313" key="3">
    <source>
        <dbReference type="EMBL" id="KAB7706307.1"/>
    </source>
</evidence>
<evidence type="ECO:0000313" key="4">
    <source>
        <dbReference type="Proteomes" id="UP000429595"/>
    </source>
</evidence>
<feature type="domain" description="N-acetyltransferase" evidence="1">
    <location>
        <begin position="1"/>
        <end position="92"/>
    </location>
</feature>
<dbReference type="Pfam" id="PF14542">
    <property type="entry name" value="Acetyltransf_CG"/>
    <property type="match status" value="1"/>
</dbReference>
<dbReference type="PANTHER" id="PTHR31435">
    <property type="entry name" value="PROTEIN NATD1"/>
    <property type="match status" value="1"/>
</dbReference>
<dbReference type="PROSITE" id="PS51729">
    <property type="entry name" value="GNAT_YJDJ"/>
    <property type="match status" value="1"/>
</dbReference>